<dbReference type="InterPro" id="IPR025309">
    <property type="entry name" value="KTSC_dom"/>
</dbReference>
<evidence type="ECO:0000313" key="2">
    <source>
        <dbReference type="EMBL" id="APG11656.1"/>
    </source>
</evidence>
<reference evidence="2 3" key="1">
    <citation type="submission" date="2016-11" db="EMBL/GenBank/DDBJ databases">
        <title>Complete Genome Sequence of Bradyrhizobium sp. strain J5, an isolated from soybean nodule in Hokkaido.</title>
        <authorList>
            <person name="Kanehara K."/>
        </authorList>
    </citation>
    <scope>NUCLEOTIDE SEQUENCE [LARGE SCALE GENOMIC DNA]</scope>
    <source>
        <strain evidence="2 3">J5</strain>
    </source>
</reference>
<organism evidence="2 3">
    <name type="scientific">Bradyrhizobium japonicum</name>
    <dbReference type="NCBI Taxonomy" id="375"/>
    <lineage>
        <taxon>Bacteria</taxon>
        <taxon>Pseudomonadati</taxon>
        <taxon>Pseudomonadota</taxon>
        <taxon>Alphaproteobacteria</taxon>
        <taxon>Hyphomicrobiales</taxon>
        <taxon>Nitrobacteraceae</taxon>
        <taxon>Bradyrhizobium</taxon>
    </lineage>
</organism>
<dbReference type="Proteomes" id="UP000181962">
    <property type="component" value="Chromosome"/>
</dbReference>
<dbReference type="RefSeq" id="WP_071917422.1">
    <property type="nucleotide sequence ID" value="NZ_CP017637.1"/>
</dbReference>
<sequence>MVRALAVLLAQLAAAPIVSETVETGERRFVDLGTFECRDITRSTVLQRVCYDRARRDLIVAIDGQYDRYCGVAAETVDSLLGAPSMGQFFNRNIRRETAGSRYGCRA</sequence>
<protein>
    <submittedName>
        <fullName evidence="2">KTSC domain-containing protein</fullName>
    </submittedName>
</protein>
<evidence type="ECO:0000313" key="3">
    <source>
        <dbReference type="Proteomes" id="UP000181962"/>
    </source>
</evidence>
<dbReference type="AlphaFoldDB" id="A0A1L3FED6"/>
<gene>
    <name evidence="2" type="ORF">BKD09_25305</name>
</gene>
<evidence type="ECO:0000259" key="1">
    <source>
        <dbReference type="Pfam" id="PF13619"/>
    </source>
</evidence>
<accession>A0A1L3FED6</accession>
<proteinExistence type="predicted"/>
<name>A0A1L3FED6_BRAJP</name>
<dbReference type="OrthoDB" id="8234905at2"/>
<feature type="domain" description="KTSC" evidence="1">
    <location>
        <begin position="43"/>
        <end position="96"/>
    </location>
</feature>
<dbReference type="Pfam" id="PF13619">
    <property type="entry name" value="KTSC"/>
    <property type="match status" value="1"/>
</dbReference>
<dbReference type="EMBL" id="CP017637">
    <property type="protein sequence ID" value="APG11656.1"/>
    <property type="molecule type" value="Genomic_DNA"/>
</dbReference>